<sequence>MNIYKLLEEFDITKSKAEVYLACLGLGSASTQAIALKVNLPRTTVHEILQGLCSMGIVSYITKGRTRIYIAEHPKKFQKILKNKEKLLEGGFPDLLSLYNPEGIRPQVRIYEGVEGIKTVFEDTLTVKSDTLHAILSMEDLYHTIGKSFMTSYTQRRIASGTHLHVIRSQEKEVQNDWPSSTKENREVHFAPDGMIFAMTMYLYNNKVAIMSTKKEGFGMIVESVDFYNTQKNLFDILWQVTRIQKKID</sequence>
<proteinExistence type="predicted"/>
<dbReference type="AlphaFoldDB" id="A0A2H0N6R0"/>
<dbReference type="PANTHER" id="PTHR34293">
    <property type="entry name" value="HTH-TYPE TRANSCRIPTIONAL REGULATOR TRMBL2"/>
    <property type="match status" value="1"/>
</dbReference>
<evidence type="ECO:0000313" key="2">
    <source>
        <dbReference type="EMBL" id="PIR04584.1"/>
    </source>
</evidence>
<feature type="domain" description="Transcription regulator TrmB N-terminal" evidence="1">
    <location>
        <begin position="7"/>
        <end position="74"/>
    </location>
</feature>
<evidence type="ECO:0000313" key="3">
    <source>
        <dbReference type="Proteomes" id="UP000229600"/>
    </source>
</evidence>
<dbReference type="InterPro" id="IPR036388">
    <property type="entry name" value="WH-like_DNA-bd_sf"/>
</dbReference>
<name>A0A2H0N6R0_9BACT</name>
<dbReference type="Proteomes" id="UP000229600">
    <property type="component" value="Unassembled WGS sequence"/>
</dbReference>
<gene>
    <name evidence="2" type="ORF">COV59_00465</name>
</gene>
<protein>
    <recommendedName>
        <fullName evidence="1">Transcription regulator TrmB N-terminal domain-containing protein</fullName>
    </recommendedName>
</protein>
<dbReference type="InterPro" id="IPR002831">
    <property type="entry name" value="Tscrpt_reg_TrmB_N"/>
</dbReference>
<dbReference type="EMBL" id="PCWN01000001">
    <property type="protein sequence ID" value="PIR04584.1"/>
    <property type="molecule type" value="Genomic_DNA"/>
</dbReference>
<dbReference type="InterPro" id="IPR051797">
    <property type="entry name" value="TrmB-like"/>
</dbReference>
<evidence type="ECO:0000259" key="1">
    <source>
        <dbReference type="Pfam" id="PF01978"/>
    </source>
</evidence>
<reference evidence="2 3" key="1">
    <citation type="submission" date="2017-09" db="EMBL/GenBank/DDBJ databases">
        <title>Depth-based differentiation of microbial function through sediment-hosted aquifers and enrichment of novel symbionts in the deep terrestrial subsurface.</title>
        <authorList>
            <person name="Probst A.J."/>
            <person name="Ladd B."/>
            <person name="Jarett J.K."/>
            <person name="Geller-Mcgrath D.E."/>
            <person name="Sieber C.M."/>
            <person name="Emerson J.B."/>
            <person name="Anantharaman K."/>
            <person name="Thomas B.C."/>
            <person name="Malmstrom R."/>
            <person name="Stieglmeier M."/>
            <person name="Klingl A."/>
            <person name="Woyke T."/>
            <person name="Ryan C.M."/>
            <person name="Banfield J.F."/>
        </authorList>
    </citation>
    <scope>NUCLEOTIDE SEQUENCE [LARGE SCALE GENOMIC DNA]</scope>
    <source>
        <strain evidence="2">CG11_big_fil_rev_8_21_14_0_20_39_34</strain>
    </source>
</reference>
<comment type="caution">
    <text evidence="2">The sequence shown here is derived from an EMBL/GenBank/DDBJ whole genome shotgun (WGS) entry which is preliminary data.</text>
</comment>
<organism evidence="2 3">
    <name type="scientific">Candidatus Magasanikbacteria bacterium CG11_big_fil_rev_8_21_14_0_20_39_34</name>
    <dbReference type="NCBI Taxonomy" id="1974653"/>
    <lineage>
        <taxon>Bacteria</taxon>
        <taxon>Candidatus Magasanikiibacteriota</taxon>
    </lineage>
</organism>
<dbReference type="Gene3D" id="1.10.10.10">
    <property type="entry name" value="Winged helix-like DNA-binding domain superfamily/Winged helix DNA-binding domain"/>
    <property type="match status" value="1"/>
</dbReference>
<accession>A0A2H0N6R0</accession>
<dbReference type="InterPro" id="IPR036390">
    <property type="entry name" value="WH_DNA-bd_sf"/>
</dbReference>
<dbReference type="PANTHER" id="PTHR34293:SF1">
    <property type="entry name" value="HTH-TYPE TRANSCRIPTIONAL REGULATOR TRMBL2"/>
    <property type="match status" value="1"/>
</dbReference>
<dbReference type="Pfam" id="PF01978">
    <property type="entry name" value="TrmB"/>
    <property type="match status" value="1"/>
</dbReference>
<dbReference type="SUPFAM" id="SSF46785">
    <property type="entry name" value="Winged helix' DNA-binding domain"/>
    <property type="match status" value="1"/>
</dbReference>